<reference evidence="5" key="1">
    <citation type="journal article" date="2019" name="Int. J. Syst. Evol. Microbiol.">
        <title>The Global Catalogue of Microorganisms (GCM) 10K type strain sequencing project: providing services to taxonomists for standard genome sequencing and annotation.</title>
        <authorList>
            <consortium name="The Broad Institute Genomics Platform"/>
            <consortium name="The Broad Institute Genome Sequencing Center for Infectious Disease"/>
            <person name="Wu L."/>
            <person name="Ma J."/>
        </authorList>
    </citation>
    <scope>NUCLEOTIDE SEQUENCE [LARGE SCALE GENOMIC DNA]</scope>
    <source>
        <strain evidence="5">JCM 14193</strain>
    </source>
</reference>
<evidence type="ECO:0000256" key="2">
    <source>
        <dbReference type="ARBA" id="ARBA00023163"/>
    </source>
</evidence>
<dbReference type="InterPro" id="IPR016032">
    <property type="entry name" value="Sig_transdc_resp-reg_C-effctor"/>
</dbReference>
<sequence>MTNNLFWNASVDELTKGYTYNLEHDSYTCLVCERTFENGVIYPVDDTLFEARKAAEKHITNEHGSMFQLLISLEKKYTGLTELQQEILQHFKSGQSDKEIAKYIQANNTSTIRHHRFKLKEKEKQARVFLAIMELLDQEQDESNSFITIHKGATMVDERYAITQEEKNKVLKTYFDKGLDQPLKQFPSKEKRKIIVLQHITTKFDRDQSYTELEINQVLKPIYHDHVTLRRYLIEYGFMERSRDGKEYKVK</sequence>
<dbReference type="SUPFAM" id="SSF46894">
    <property type="entry name" value="C-terminal effector domain of the bipartite response regulators"/>
    <property type="match status" value="1"/>
</dbReference>
<accession>A0ABP3JLT3</accession>
<evidence type="ECO:0000313" key="5">
    <source>
        <dbReference type="Proteomes" id="UP001500740"/>
    </source>
</evidence>
<keyword evidence="1" id="KW-0805">Transcription regulation</keyword>
<dbReference type="InterPro" id="IPR018656">
    <property type="entry name" value="DUF2087"/>
</dbReference>
<protein>
    <submittedName>
        <fullName evidence="4">DUF2087 domain-containing protein</fullName>
    </submittedName>
</protein>
<proteinExistence type="predicted"/>
<evidence type="ECO:0000259" key="3">
    <source>
        <dbReference type="Pfam" id="PF09860"/>
    </source>
</evidence>
<organism evidence="4 5">
    <name type="scientific">Alkalibacillus silvisoli</name>
    <dbReference type="NCBI Taxonomy" id="392823"/>
    <lineage>
        <taxon>Bacteria</taxon>
        <taxon>Bacillati</taxon>
        <taxon>Bacillota</taxon>
        <taxon>Bacilli</taxon>
        <taxon>Bacillales</taxon>
        <taxon>Bacillaceae</taxon>
        <taxon>Alkalibacillus</taxon>
    </lineage>
</organism>
<dbReference type="Proteomes" id="UP001500740">
    <property type="component" value="Unassembled WGS sequence"/>
</dbReference>
<name>A0ABP3JLT3_9BACI</name>
<comment type="caution">
    <text evidence="4">The sequence shown here is derived from an EMBL/GenBank/DDBJ whole genome shotgun (WGS) entry which is preliminary data.</text>
</comment>
<gene>
    <name evidence="4" type="ORF">GCM10008935_06420</name>
</gene>
<dbReference type="RefSeq" id="WP_343781745.1">
    <property type="nucleotide sequence ID" value="NZ_BAAACZ010000005.1"/>
</dbReference>
<feature type="domain" description="DUF2087" evidence="3">
    <location>
        <begin position="183"/>
        <end position="249"/>
    </location>
</feature>
<dbReference type="EMBL" id="BAAACZ010000005">
    <property type="protein sequence ID" value="GAA0454293.1"/>
    <property type="molecule type" value="Genomic_DNA"/>
</dbReference>
<evidence type="ECO:0000313" key="4">
    <source>
        <dbReference type="EMBL" id="GAA0454293.1"/>
    </source>
</evidence>
<dbReference type="Pfam" id="PF09860">
    <property type="entry name" value="DUF2087"/>
    <property type="match status" value="1"/>
</dbReference>
<keyword evidence="5" id="KW-1185">Reference proteome</keyword>
<keyword evidence="2" id="KW-0804">Transcription</keyword>
<evidence type="ECO:0000256" key="1">
    <source>
        <dbReference type="ARBA" id="ARBA00023015"/>
    </source>
</evidence>